<evidence type="ECO:0000313" key="6">
    <source>
        <dbReference type="EMBL" id="RHD04636.1"/>
    </source>
</evidence>
<proteinExistence type="inferred from homology"/>
<comment type="caution">
    <text evidence="6">The sequence shown here is derived from an EMBL/GenBank/DDBJ whole genome shotgun (WGS) entry which is preliminary data.</text>
</comment>
<evidence type="ECO:0000256" key="1">
    <source>
        <dbReference type="ARBA" id="ARBA00005417"/>
    </source>
</evidence>
<evidence type="ECO:0000313" key="7">
    <source>
        <dbReference type="Proteomes" id="UP000284472"/>
    </source>
</evidence>
<evidence type="ECO:0000259" key="5">
    <source>
        <dbReference type="PROSITE" id="PS50893"/>
    </source>
</evidence>
<dbReference type="GO" id="GO:0005524">
    <property type="term" value="F:ATP binding"/>
    <property type="evidence" value="ECO:0007669"/>
    <property type="project" value="UniProtKB-KW"/>
</dbReference>
<comment type="similarity">
    <text evidence="1">Belongs to the ABC transporter superfamily.</text>
</comment>
<dbReference type="InterPro" id="IPR027417">
    <property type="entry name" value="P-loop_NTPase"/>
</dbReference>
<dbReference type="PANTHER" id="PTHR43335:SF4">
    <property type="entry name" value="ABC TRANSPORTER, ATP-BINDING PROTEIN"/>
    <property type="match status" value="1"/>
</dbReference>
<dbReference type="SUPFAM" id="SSF52540">
    <property type="entry name" value="P-loop containing nucleoside triphosphate hydrolases"/>
    <property type="match status" value="1"/>
</dbReference>
<dbReference type="InterPro" id="IPR003593">
    <property type="entry name" value="AAA+_ATPase"/>
</dbReference>
<protein>
    <submittedName>
        <fullName evidence="6">ABC transporter ATP-binding protein</fullName>
    </submittedName>
</protein>
<keyword evidence="3" id="KW-0547">Nucleotide-binding</keyword>
<accession>A0A414D4Y2</accession>
<sequence length="218" mass="24232">MGGIRVRTGIQVKGISKKIGDQQILEDVDITCLCKSITGIIGRNGSGKTVLLKCICGLLKPDKGNIYILEKSGNEEALRLGSIGALIEIPSFLSNYSGLKNLELLYGIHNRVNRKYLKEIMLSVGLDPEKRKAVKKYSIGMKQRLGIAQAIMEKQEIVILDEPMNGLDIEGVQQIKQLLIQLKNEGRTILLVSHNHEDIEELCDAVYEMSMGKVEQKK</sequence>
<dbReference type="CDD" id="cd03230">
    <property type="entry name" value="ABC_DR_subfamily_A"/>
    <property type="match status" value="1"/>
</dbReference>
<dbReference type="PANTHER" id="PTHR43335">
    <property type="entry name" value="ABC TRANSPORTER, ATP-BINDING PROTEIN"/>
    <property type="match status" value="1"/>
</dbReference>
<keyword evidence="4 6" id="KW-0067">ATP-binding</keyword>
<feature type="domain" description="ABC transporter" evidence="5">
    <location>
        <begin position="10"/>
        <end position="218"/>
    </location>
</feature>
<evidence type="ECO:0000256" key="3">
    <source>
        <dbReference type="ARBA" id="ARBA00022741"/>
    </source>
</evidence>
<dbReference type="Gene3D" id="3.40.50.300">
    <property type="entry name" value="P-loop containing nucleotide triphosphate hydrolases"/>
    <property type="match status" value="1"/>
</dbReference>
<reference evidence="6 7" key="1">
    <citation type="submission" date="2018-08" db="EMBL/GenBank/DDBJ databases">
        <title>A genome reference for cultivated species of the human gut microbiota.</title>
        <authorList>
            <person name="Zou Y."/>
            <person name="Xue W."/>
            <person name="Luo G."/>
        </authorList>
    </citation>
    <scope>NUCLEOTIDE SEQUENCE [LARGE SCALE GENOMIC DNA]</scope>
    <source>
        <strain evidence="6 7">AM32-6</strain>
    </source>
</reference>
<evidence type="ECO:0000256" key="2">
    <source>
        <dbReference type="ARBA" id="ARBA00022448"/>
    </source>
</evidence>
<name>A0A414D4Y2_MEDGN</name>
<organism evidence="6 7">
    <name type="scientific">Mediterraneibacter gnavus</name>
    <name type="common">Ruminococcus gnavus</name>
    <dbReference type="NCBI Taxonomy" id="33038"/>
    <lineage>
        <taxon>Bacteria</taxon>
        <taxon>Bacillati</taxon>
        <taxon>Bacillota</taxon>
        <taxon>Clostridia</taxon>
        <taxon>Lachnospirales</taxon>
        <taxon>Lachnospiraceae</taxon>
        <taxon>Mediterraneibacter</taxon>
    </lineage>
</organism>
<dbReference type="InterPro" id="IPR003439">
    <property type="entry name" value="ABC_transporter-like_ATP-bd"/>
</dbReference>
<dbReference type="Proteomes" id="UP000284472">
    <property type="component" value="Unassembled WGS sequence"/>
</dbReference>
<dbReference type="AlphaFoldDB" id="A0A414D4Y2"/>
<dbReference type="PROSITE" id="PS50893">
    <property type="entry name" value="ABC_TRANSPORTER_2"/>
    <property type="match status" value="1"/>
</dbReference>
<dbReference type="GO" id="GO:0016887">
    <property type="term" value="F:ATP hydrolysis activity"/>
    <property type="evidence" value="ECO:0007669"/>
    <property type="project" value="InterPro"/>
</dbReference>
<evidence type="ECO:0000256" key="4">
    <source>
        <dbReference type="ARBA" id="ARBA00022840"/>
    </source>
</evidence>
<gene>
    <name evidence="6" type="ORF">DW812_11835</name>
</gene>
<dbReference type="EMBL" id="QSIR01000018">
    <property type="protein sequence ID" value="RHD04636.1"/>
    <property type="molecule type" value="Genomic_DNA"/>
</dbReference>
<keyword evidence="2" id="KW-0813">Transport</keyword>
<dbReference type="Pfam" id="PF00005">
    <property type="entry name" value="ABC_tran"/>
    <property type="match status" value="1"/>
</dbReference>
<dbReference type="SMART" id="SM00382">
    <property type="entry name" value="AAA"/>
    <property type="match status" value="1"/>
</dbReference>